<dbReference type="Pfam" id="PF14289">
    <property type="entry name" value="DUF4369"/>
    <property type="match status" value="1"/>
</dbReference>
<dbReference type="Pfam" id="PF17127">
    <property type="entry name" value="DUF5106"/>
    <property type="match status" value="1"/>
</dbReference>
<dbReference type="EMBL" id="CP107006">
    <property type="protein sequence ID" value="UYQ92944.1"/>
    <property type="molecule type" value="Genomic_DNA"/>
</dbReference>
<dbReference type="RefSeq" id="WP_264281108.1">
    <property type="nucleotide sequence ID" value="NZ_CP107006.1"/>
</dbReference>
<feature type="domain" description="Thioredoxin" evidence="6">
    <location>
        <begin position="325"/>
        <end position="467"/>
    </location>
</feature>
<evidence type="ECO:0000256" key="2">
    <source>
        <dbReference type="ARBA" id="ARBA00022748"/>
    </source>
</evidence>
<keyword evidence="2" id="KW-0201">Cytochrome c-type biogenesis</keyword>
<feature type="signal peptide" evidence="5">
    <location>
        <begin position="1"/>
        <end position="19"/>
    </location>
</feature>
<evidence type="ECO:0000313" key="7">
    <source>
        <dbReference type="EMBL" id="UYQ92944.1"/>
    </source>
</evidence>
<dbReference type="InterPro" id="IPR050553">
    <property type="entry name" value="Thioredoxin_ResA/DsbE_sf"/>
</dbReference>
<accession>A0ABY6IZV1</accession>
<evidence type="ECO:0000256" key="5">
    <source>
        <dbReference type="SAM" id="SignalP"/>
    </source>
</evidence>
<keyword evidence="4" id="KW-0676">Redox-active center</keyword>
<evidence type="ECO:0000256" key="4">
    <source>
        <dbReference type="ARBA" id="ARBA00023284"/>
    </source>
</evidence>
<organism evidence="7 8">
    <name type="scientific">Chitinophaga horti</name>
    <dbReference type="NCBI Taxonomy" id="2920382"/>
    <lineage>
        <taxon>Bacteria</taxon>
        <taxon>Pseudomonadati</taxon>
        <taxon>Bacteroidota</taxon>
        <taxon>Chitinophagia</taxon>
        <taxon>Chitinophagales</taxon>
        <taxon>Chitinophagaceae</taxon>
        <taxon>Chitinophaga</taxon>
    </lineage>
</organism>
<dbReference type="Proteomes" id="UP001162741">
    <property type="component" value="Chromosome"/>
</dbReference>
<protein>
    <submittedName>
        <fullName evidence="7">DUF5106 domain-containing protein</fullName>
    </submittedName>
</protein>
<dbReference type="SUPFAM" id="SSF52833">
    <property type="entry name" value="Thioredoxin-like"/>
    <property type="match status" value="1"/>
</dbReference>
<dbReference type="CDD" id="cd02966">
    <property type="entry name" value="TlpA_like_family"/>
    <property type="match status" value="1"/>
</dbReference>
<proteinExistence type="predicted"/>
<dbReference type="Gene3D" id="3.40.30.10">
    <property type="entry name" value="Glutaredoxin"/>
    <property type="match status" value="1"/>
</dbReference>
<dbReference type="PANTHER" id="PTHR42852">
    <property type="entry name" value="THIOL:DISULFIDE INTERCHANGE PROTEIN DSBE"/>
    <property type="match status" value="1"/>
</dbReference>
<feature type="chain" id="PRO_5046880145" evidence="5">
    <location>
        <begin position="20"/>
        <end position="472"/>
    </location>
</feature>
<dbReference type="InterPro" id="IPR036249">
    <property type="entry name" value="Thioredoxin-like_sf"/>
</dbReference>
<sequence>MQKLLLTAISLFCCAVLHAQGYEITVKMKDYKQGTLYLGHYMGKSTYLMDSTQIGPNGVAVLKGKEKTPGGIYLVVMPGRQRYFEMLLDKQQTFSMTVDTANLMTGTVYMGSPDNDLFLSYNKFLSAMEPENRELQRLLQQKTKADTAKAVPLQAELFKRINTKREEIVTQHPKALLTSIFKLMKEPEVPQTLPKKADGTADSTFPYRYYKAHYWDNTDLADGRLVRTPIYEGKLQKYFSQLVVPEADSVNAEADRLLAKTRADKEMFKFTLWWLTNTYETSPYMGMDAVFVHLVEKYYVPGDATWLTEEQKNKIIARAYTIAPNLIGQPAPPLVMEDSTGKPVSLYNVKGKYTVLVFWDPTCSHCKTEIPRIDSAYKALWKNQGIAVMGVKTEGTKEEWSAFIHKNKLTGWVHALDAQQKTNYRRLYDVYSTPVIYLLDEKKKIIAKRLGVEQLIGFLQHLDKQTTSNTTR</sequence>
<keyword evidence="5" id="KW-0732">Signal</keyword>
<dbReference type="PROSITE" id="PS51352">
    <property type="entry name" value="THIOREDOXIN_2"/>
    <property type="match status" value="1"/>
</dbReference>
<reference evidence="7" key="1">
    <citation type="submission" date="2022-10" db="EMBL/GenBank/DDBJ databases">
        <title>Chitinophaga sp. nov., isolated from soil.</title>
        <authorList>
            <person name="Jeon C.O."/>
        </authorList>
    </citation>
    <scope>NUCLEOTIDE SEQUENCE</scope>
    <source>
        <strain evidence="7">R8</strain>
    </source>
</reference>
<dbReference type="Pfam" id="PF00578">
    <property type="entry name" value="AhpC-TSA"/>
    <property type="match status" value="1"/>
</dbReference>
<keyword evidence="8" id="KW-1185">Reference proteome</keyword>
<name>A0ABY6IZV1_9BACT</name>
<keyword evidence="3" id="KW-1015">Disulfide bond</keyword>
<dbReference type="InterPro" id="IPR013766">
    <property type="entry name" value="Thioredoxin_domain"/>
</dbReference>
<gene>
    <name evidence="7" type="ORF">MKQ68_22955</name>
</gene>
<evidence type="ECO:0000259" key="6">
    <source>
        <dbReference type="PROSITE" id="PS51352"/>
    </source>
</evidence>
<dbReference type="InterPro" id="IPR000866">
    <property type="entry name" value="AhpC/TSA"/>
</dbReference>
<evidence type="ECO:0000313" key="8">
    <source>
        <dbReference type="Proteomes" id="UP001162741"/>
    </source>
</evidence>
<dbReference type="PANTHER" id="PTHR42852:SF6">
    <property type="entry name" value="THIOL:DISULFIDE INTERCHANGE PROTEIN DSBE"/>
    <property type="match status" value="1"/>
</dbReference>
<comment type="subcellular location">
    <subcellularLocation>
        <location evidence="1">Cell envelope</location>
    </subcellularLocation>
</comment>
<evidence type="ECO:0000256" key="3">
    <source>
        <dbReference type="ARBA" id="ARBA00023157"/>
    </source>
</evidence>
<dbReference type="InterPro" id="IPR025380">
    <property type="entry name" value="DUF4369"/>
</dbReference>
<evidence type="ECO:0000256" key="1">
    <source>
        <dbReference type="ARBA" id="ARBA00004196"/>
    </source>
</evidence>
<dbReference type="InterPro" id="IPR033395">
    <property type="entry name" value="DUF5106"/>
</dbReference>